<evidence type="ECO:0008006" key="2">
    <source>
        <dbReference type="Google" id="ProtNLM"/>
    </source>
</evidence>
<dbReference type="EMBL" id="HBFK01036839">
    <property type="protein sequence ID" value="CAD8755808.1"/>
    <property type="molecule type" value="Transcribed_RNA"/>
</dbReference>
<dbReference type="AlphaFoldDB" id="A0A7S0Y3Y8"/>
<dbReference type="SUPFAM" id="SSF51445">
    <property type="entry name" value="(Trans)glycosidases"/>
    <property type="match status" value="1"/>
</dbReference>
<evidence type="ECO:0000313" key="1">
    <source>
        <dbReference type="EMBL" id="CAD8755808.1"/>
    </source>
</evidence>
<reference evidence="1" key="1">
    <citation type="submission" date="2021-01" db="EMBL/GenBank/DDBJ databases">
        <authorList>
            <person name="Corre E."/>
            <person name="Pelletier E."/>
            <person name="Niang G."/>
            <person name="Scheremetjew M."/>
            <person name="Finn R."/>
            <person name="Kale V."/>
            <person name="Holt S."/>
            <person name="Cochrane G."/>
            <person name="Meng A."/>
            <person name="Brown T."/>
            <person name="Cohen L."/>
        </authorList>
    </citation>
    <scope>NUCLEOTIDE SEQUENCE</scope>
    <source>
        <strain evidence="1">CCMP441</strain>
    </source>
</reference>
<accession>A0A7S0Y3Y8</accession>
<gene>
    <name evidence="1" type="ORF">HAND1043_LOCUS22316</name>
</gene>
<proteinExistence type="predicted"/>
<sequence>MWWAAAACGVASGVPMLFQGTEILQPGWWHTDQYFRWDLAPENGLGTEGGSAPAIEMMKLVKATLDLRKEHPDVCGHDPQVVHQDEKNMVYGVRRQGYLSVLHAGGGQWGDGEDRYEVKCGGGSKAKQVFNSMAEELGGWDASWTVKGDKEIKIENGGLRMKLPKWSVLVFKIS</sequence>
<protein>
    <recommendedName>
        <fullName evidence="2">Alpha-amylase/branching enzyme C-terminal all beta domain-containing protein</fullName>
    </recommendedName>
</protein>
<name>A0A7S0Y3Y8_HEMAN</name>
<dbReference type="InterPro" id="IPR017853">
    <property type="entry name" value="GH"/>
</dbReference>
<organism evidence="1">
    <name type="scientific">Hemiselmis andersenii</name>
    <name type="common">Cryptophyte alga</name>
    <dbReference type="NCBI Taxonomy" id="464988"/>
    <lineage>
        <taxon>Eukaryota</taxon>
        <taxon>Cryptophyceae</taxon>
        <taxon>Cryptomonadales</taxon>
        <taxon>Hemiselmidaceae</taxon>
        <taxon>Hemiselmis</taxon>
    </lineage>
</organism>